<dbReference type="RefSeq" id="WP_087998918.1">
    <property type="nucleotide sequence ID" value="NZ_BMHB01000001.1"/>
</dbReference>
<feature type="transmembrane region" description="Helical" evidence="6">
    <location>
        <begin position="353"/>
        <end position="373"/>
    </location>
</feature>
<dbReference type="InterPro" id="IPR052528">
    <property type="entry name" value="Sugar_transport-like"/>
</dbReference>
<sequence length="405" mass="45850">MSKLKFLIGDVKVNKDLILLLSVGGLFSLATALSNTFVNVYLWKQSKDYLPIASYQFSIAFFQALTFIIAGRLAKHIDRVVILRIGISFLAIFYIAVLLFETDTLIATILIGAILGIGNGCYYLSFNLLTFEVTEPETRQFFNGFMGLLGSFSGILGPFIAGAIISSMIGNKGYTYVFVAAVILFICAVILSCFLIRRELDTEFNLKRVILERKLNDNWRRVTHANFFQGIREGIFLFVISIYIYLATGSEFAVGKYGLITSLISFITYYVVTRIIKEEYRLKAIFIGGFLLFAAVFTIVFKVTFSLLIIYGVIISLAYPIILVPYLSLTYDIIGKSYKAREYRVEYIVIREVYLNSGRMFSIAAFIIFTAFFPAKQVIPFLICIFGVGHFLVYFVMRKLELDPT</sequence>
<keyword evidence="9" id="KW-1185">Reference proteome</keyword>
<evidence type="ECO:0000256" key="6">
    <source>
        <dbReference type="SAM" id="Phobius"/>
    </source>
</evidence>
<dbReference type="InterPro" id="IPR020846">
    <property type="entry name" value="MFS_dom"/>
</dbReference>
<evidence type="ECO:0000256" key="2">
    <source>
        <dbReference type="ARBA" id="ARBA00022448"/>
    </source>
</evidence>
<feature type="transmembrane region" description="Helical" evidence="6">
    <location>
        <begin position="141"/>
        <end position="169"/>
    </location>
</feature>
<feature type="transmembrane region" description="Helical" evidence="6">
    <location>
        <begin position="379"/>
        <end position="397"/>
    </location>
</feature>
<feature type="transmembrane region" description="Helical" evidence="6">
    <location>
        <begin position="56"/>
        <end position="74"/>
    </location>
</feature>
<evidence type="ECO:0000256" key="1">
    <source>
        <dbReference type="ARBA" id="ARBA00004651"/>
    </source>
</evidence>
<dbReference type="PANTHER" id="PTHR23526:SF2">
    <property type="entry name" value="MAJOR FACILITATOR SUPERFAMILY (MFS) PROFILE DOMAIN-CONTAINING PROTEIN"/>
    <property type="match status" value="1"/>
</dbReference>
<dbReference type="AlphaFoldDB" id="A0A8J3EU60"/>
<dbReference type="EMBL" id="BMHB01000001">
    <property type="protein sequence ID" value="GGI11182.1"/>
    <property type="molecule type" value="Genomic_DNA"/>
</dbReference>
<dbReference type="GO" id="GO:0022857">
    <property type="term" value="F:transmembrane transporter activity"/>
    <property type="evidence" value="ECO:0007669"/>
    <property type="project" value="InterPro"/>
</dbReference>
<proteinExistence type="predicted"/>
<evidence type="ECO:0000256" key="5">
    <source>
        <dbReference type="ARBA" id="ARBA00023136"/>
    </source>
</evidence>
<dbReference type="Proteomes" id="UP000626244">
    <property type="component" value="Unassembled WGS sequence"/>
</dbReference>
<reference evidence="9" key="1">
    <citation type="journal article" date="2019" name="Int. J. Syst. Evol. Microbiol.">
        <title>The Global Catalogue of Microorganisms (GCM) 10K type strain sequencing project: providing services to taxonomists for standard genome sequencing and annotation.</title>
        <authorList>
            <consortium name="The Broad Institute Genomics Platform"/>
            <consortium name="The Broad Institute Genome Sequencing Center for Infectious Disease"/>
            <person name="Wu L."/>
            <person name="Ma J."/>
        </authorList>
    </citation>
    <scope>NUCLEOTIDE SEQUENCE [LARGE SCALE GENOMIC DNA]</scope>
    <source>
        <strain evidence="9">CGMCC 1.14993</strain>
    </source>
</reference>
<feature type="transmembrane region" description="Helical" evidence="6">
    <location>
        <begin position="309"/>
        <end position="333"/>
    </location>
</feature>
<accession>A0A8J3EU60</accession>
<feature type="transmembrane region" description="Helical" evidence="6">
    <location>
        <begin position="230"/>
        <end position="248"/>
    </location>
</feature>
<keyword evidence="2" id="KW-0813">Transport</keyword>
<dbReference type="GO" id="GO:0005886">
    <property type="term" value="C:plasma membrane"/>
    <property type="evidence" value="ECO:0007669"/>
    <property type="project" value="UniProtKB-SubCell"/>
</dbReference>
<evidence type="ECO:0000259" key="7">
    <source>
        <dbReference type="PROSITE" id="PS50850"/>
    </source>
</evidence>
<name>A0A8J3EU60_9BACI</name>
<evidence type="ECO:0000256" key="4">
    <source>
        <dbReference type="ARBA" id="ARBA00022989"/>
    </source>
</evidence>
<protein>
    <submittedName>
        <fullName evidence="8">MFS transporter</fullName>
    </submittedName>
</protein>
<dbReference type="InterPro" id="IPR036259">
    <property type="entry name" value="MFS_trans_sf"/>
</dbReference>
<keyword evidence="3 6" id="KW-0812">Transmembrane</keyword>
<feature type="transmembrane region" description="Helical" evidence="6">
    <location>
        <begin position="106"/>
        <end position="129"/>
    </location>
</feature>
<comment type="caution">
    <text evidence="8">The sequence shown here is derived from an EMBL/GenBank/DDBJ whole genome shotgun (WGS) entry which is preliminary data.</text>
</comment>
<feature type="domain" description="Major facilitator superfamily (MFS) profile" evidence="7">
    <location>
        <begin position="1"/>
        <end position="200"/>
    </location>
</feature>
<dbReference type="InterPro" id="IPR011701">
    <property type="entry name" value="MFS"/>
</dbReference>
<dbReference type="SUPFAM" id="SSF103473">
    <property type="entry name" value="MFS general substrate transporter"/>
    <property type="match status" value="1"/>
</dbReference>
<evidence type="ECO:0000313" key="8">
    <source>
        <dbReference type="EMBL" id="GGI11182.1"/>
    </source>
</evidence>
<dbReference type="PANTHER" id="PTHR23526">
    <property type="entry name" value="INTEGRAL MEMBRANE TRANSPORT PROTEIN-RELATED"/>
    <property type="match status" value="1"/>
</dbReference>
<comment type="subcellular location">
    <subcellularLocation>
        <location evidence="1">Cell membrane</location>
        <topology evidence="1">Multi-pass membrane protein</topology>
    </subcellularLocation>
</comment>
<keyword evidence="4 6" id="KW-1133">Transmembrane helix</keyword>
<evidence type="ECO:0000313" key="9">
    <source>
        <dbReference type="Proteomes" id="UP000626244"/>
    </source>
</evidence>
<dbReference type="OrthoDB" id="2086294at2"/>
<evidence type="ECO:0000256" key="3">
    <source>
        <dbReference type="ARBA" id="ARBA00022692"/>
    </source>
</evidence>
<feature type="transmembrane region" description="Helical" evidence="6">
    <location>
        <begin position="175"/>
        <end position="196"/>
    </location>
</feature>
<keyword evidence="5 6" id="KW-0472">Membrane</keyword>
<feature type="transmembrane region" description="Helical" evidence="6">
    <location>
        <begin position="81"/>
        <end position="100"/>
    </location>
</feature>
<dbReference type="Pfam" id="PF07690">
    <property type="entry name" value="MFS_1"/>
    <property type="match status" value="1"/>
</dbReference>
<feature type="transmembrane region" description="Helical" evidence="6">
    <location>
        <begin position="284"/>
        <end position="303"/>
    </location>
</feature>
<feature type="transmembrane region" description="Helical" evidence="6">
    <location>
        <begin position="254"/>
        <end position="272"/>
    </location>
</feature>
<dbReference type="PROSITE" id="PS50850">
    <property type="entry name" value="MFS"/>
    <property type="match status" value="1"/>
</dbReference>
<gene>
    <name evidence="8" type="ORF">GCM10007380_06540</name>
</gene>
<organism evidence="8 9">
    <name type="scientific">Gottfriedia solisilvae</name>
    <dbReference type="NCBI Taxonomy" id="1516104"/>
    <lineage>
        <taxon>Bacteria</taxon>
        <taxon>Bacillati</taxon>
        <taxon>Bacillota</taxon>
        <taxon>Bacilli</taxon>
        <taxon>Bacillales</taxon>
        <taxon>Bacillaceae</taxon>
        <taxon>Gottfriedia</taxon>
    </lineage>
</organism>
<dbReference type="Gene3D" id="1.20.1250.20">
    <property type="entry name" value="MFS general substrate transporter like domains"/>
    <property type="match status" value="1"/>
</dbReference>